<accession>A0ACB8R9D2</accession>
<keyword evidence="2" id="KW-1185">Reference proteome</keyword>
<evidence type="ECO:0000313" key="2">
    <source>
        <dbReference type="Proteomes" id="UP000814033"/>
    </source>
</evidence>
<dbReference type="Proteomes" id="UP000814033">
    <property type="component" value="Unassembled WGS sequence"/>
</dbReference>
<reference evidence="1" key="2">
    <citation type="journal article" date="2022" name="New Phytol.">
        <title>Evolutionary transition to the ectomycorrhizal habit in the genomes of a hyperdiverse lineage of mushroom-forming fungi.</title>
        <authorList>
            <person name="Looney B."/>
            <person name="Miyauchi S."/>
            <person name="Morin E."/>
            <person name="Drula E."/>
            <person name="Courty P.E."/>
            <person name="Kohler A."/>
            <person name="Kuo A."/>
            <person name="LaButti K."/>
            <person name="Pangilinan J."/>
            <person name="Lipzen A."/>
            <person name="Riley R."/>
            <person name="Andreopoulos W."/>
            <person name="He G."/>
            <person name="Johnson J."/>
            <person name="Nolan M."/>
            <person name="Tritt A."/>
            <person name="Barry K.W."/>
            <person name="Grigoriev I.V."/>
            <person name="Nagy L.G."/>
            <person name="Hibbett D."/>
            <person name="Henrissat B."/>
            <person name="Matheny P.B."/>
            <person name="Labbe J."/>
            <person name="Martin F.M."/>
        </authorList>
    </citation>
    <scope>NUCLEOTIDE SEQUENCE</scope>
    <source>
        <strain evidence="1">FP105234-sp</strain>
    </source>
</reference>
<name>A0ACB8R9D2_9AGAM</name>
<dbReference type="EMBL" id="MU276220">
    <property type="protein sequence ID" value="KAI0040178.1"/>
    <property type="molecule type" value="Genomic_DNA"/>
</dbReference>
<protein>
    <submittedName>
        <fullName evidence="1">Uncharacterized protein</fullName>
    </submittedName>
</protein>
<feature type="non-terminal residue" evidence="1">
    <location>
        <position position="1"/>
    </location>
</feature>
<sequence length="178" mass="20233">RAIRLNWLCNPTGKRGKFRAIDWLVERNNLYTKSIYGGKNSNHTVSRIIDESAIIETYQSCIDNMETNFQLTSRTVSHTDPGMQRTLAKLAEYIKEHAPHEQKPGRKVAYEIVNKMSKGLDILSEQAIDSEDEMEVDESDRDEDDVMFDVVSGPLPQTDEPDEADVDEAEVEAEDLVD</sequence>
<proteinExistence type="predicted"/>
<reference evidence="1" key="1">
    <citation type="submission" date="2021-02" db="EMBL/GenBank/DDBJ databases">
        <authorList>
            <consortium name="DOE Joint Genome Institute"/>
            <person name="Ahrendt S."/>
            <person name="Looney B.P."/>
            <person name="Miyauchi S."/>
            <person name="Morin E."/>
            <person name="Drula E."/>
            <person name="Courty P.E."/>
            <person name="Chicoki N."/>
            <person name="Fauchery L."/>
            <person name="Kohler A."/>
            <person name="Kuo A."/>
            <person name="Labutti K."/>
            <person name="Pangilinan J."/>
            <person name="Lipzen A."/>
            <person name="Riley R."/>
            <person name="Andreopoulos W."/>
            <person name="He G."/>
            <person name="Johnson J."/>
            <person name="Barry K.W."/>
            <person name="Grigoriev I.V."/>
            <person name="Nagy L."/>
            <person name="Hibbett D."/>
            <person name="Henrissat B."/>
            <person name="Matheny P.B."/>
            <person name="Labbe J."/>
            <person name="Martin F."/>
        </authorList>
    </citation>
    <scope>NUCLEOTIDE SEQUENCE</scope>
    <source>
        <strain evidence="1">FP105234-sp</strain>
    </source>
</reference>
<evidence type="ECO:0000313" key="1">
    <source>
        <dbReference type="EMBL" id="KAI0040178.1"/>
    </source>
</evidence>
<gene>
    <name evidence="1" type="ORF">FA95DRAFT_1503220</name>
</gene>
<organism evidence="1 2">
    <name type="scientific">Auriscalpium vulgare</name>
    <dbReference type="NCBI Taxonomy" id="40419"/>
    <lineage>
        <taxon>Eukaryota</taxon>
        <taxon>Fungi</taxon>
        <taxon>Dikarya</taxon>
        <taxon>Basidiomycota</taxon>
        <taxon>Agaricomycotina</taxon>
        <taxon>Agaricomycetes</taxon>
        <taxon>Russulales</taxon>
        <taxon>Auriscalpiaceae</taxon>
        <taxon>Auriscalpium</taxon>
    </lineage>
</organism>
<comment type="caution">
    <text evidence="1">The sequence shown here is derived from an EMBL/GenBank/DDBJ whole genome shotgun (WGS) entry which is preliminary data.</text>
</comment>